<feature type="domain" description="STAS" evidence="2">
    <location>
        <begin position="10"/>
        <end position="114"/>
    </location>
</feature>
<comment type="caution">
    <text evidence="3">The sequence shown here is derived from an EMBL/GenBank/DDBJ whole genome shotgun (WGS) entry which is preliminary data.</text>
</comment>
<dbReference type="PANTHER" id="PTHR35849:SF2">
    <property type="entry name" value="BLR2341 PROTEIN"/>
    <property type="match status" value="1"/>
</dbReference>
<keyword evidence="4" id="KW-1185">Reference proteome</keyword>
<dbReference type="InterPro" id="IPR036513">
    <property type="entry name" value="STAS_dom_sf"/>
</dbReference>
<sequence>MTPSTACASDPPTRRETSTMATLPLQGELTIVAAAALRDQLLAALPEQGGELVVDLAAIEACDSAGIQLLLATRRLAAGRGTQFALDHVPECIVQALATYGVDARTIAYTGHAA</sequence>
<organism evidence="3 4">
    <name type="scientific">Ideonella lacteola</name>
    <dbReference type="NCBI Taxonomy" id="2984193"/>
    <lineage>
        <taxon>Bacteria</taxon>
        <taxon>Pseudomonadati</taxon>
        <taxon>Pseudomonadota</taxon>
        <taxon>Betaproteobacteria</taxon>
        <taxon>Burkholderiales</taxon>
        <taxon>Sphaerotilaceae</taxon>
        <taxon>Ideonella</taxon>
    </lineage>
</organism>
<evidence type="ECO:0000259" key="2">
    <source>
        <dbReference type="PROSITE" id="PS50801"/>
    </source>
</evidence>
<dbReference type="Pfam" id="PF13466">
    <property type="entry name" value="STAS_2"/>
    <property type="match status" value="1"/>
</dbReference>
<dbReference type="Proteomes" id="UP001371218">
    <property type="component" value="Unassembled WGS sequence"/>
</dbReference>
<dbReference type="InterPro" id="IPR058548">
    <property type="entry name" value="MlaB-like_STAS"/>
</dbReference>
<reference evidence="3 4" key="1">
    <citation type="submission" date="2024-04" db="EMBL/GenBank/DDBJ databases">
        <title>Novel species of the genus Ideonella isolated from streams.</title>
        <authorList>
            <person name="Lu H."/>
        </authorList>
    </citation>
    <scope>NUCLEOTIDE SEQUENCE [LARGE SCALE GENOMIC DNA]</scope>
    <source>
        <strain evidence="3 4">DXS29W</strain>
    </source>
</reference>
<dbReference type="PROSITE" id="PS50801">
    <property type="entry name" value="STAS"/>
    <property type="match status" value="1"/>
</dbReference>
<dbReference type="EMBL" id="JBBUTG010000019">
    <property type="protein sequence ID" value="MEK8033735.1"/>
    <property type="molecule type" value="Genomic_DNA"/>
</dbReference>
<dbReference type="RefSeq" id="WP_341428155.1">
    <property type="nucleotide sequence ID" value="NZ_JBBUTG010000019.1"/>
</dbReference>
<dbReference type="SUPFAM" id="SSF52091">
    <property type="entry name" value="SpoIIaa-like"/>
    <property type="match status" value="1"/>
</dbReference>
<evidence type="ECO:0000256" key="1">
    <source>
        <dbReference type="SAM" id="MobiDB-lite"/>
    </source>
</evidence>
<evidence type="ECO:0000313" key="3">
    <source>
        <dbReference type="EMBL" id="MEK8033735.1"/>
    </source>
</evidence>
<dbReference type="CDD" id="cd07043">
    <property type="entry name" value="STAS_anti-anti-sigma_factors"/>
    <property type="match status" value="1"/>
</dbReference>
<dbReference type="InterPro" id="IPR052746">
    <property type="entry name" value="MlaB_ABC_Transporter"/>
</dbReference>
<accession>A0ABU9BXZ7</accession>
<protein>
    <submittedName>
        <fullName evidence="3">STAS domain-containing protein</fullName>
    </submittedName>
</protein>
<evidence type="ECO:0000313" key="4">
    <source>
        <dbReference type="Proteomes" id="UP001371218"/>
    </source>
</evidence>
<dbReference type="Gene3D" id="3.30.750.24">
    <property type="entry name" value="STAS domain"/>
    <property type="match status" value="1"/>
</dbReference>
<dbReference type="InterPro" id="IPR002645">
    <property type="entry name" value="STAS_dom"/>
</dbReference>
<name>A0ABU9BXZ7_9BURK</name>
<dbReference type="PANTHER" id="PTHR35849">
    <property type="entry name" value="BLR2341 PROTEIN"/>
    <property type="match status" value="1"/>
</dbReference>
<feature type="region of interest" description="Disordered" evidence="1">
    <location>
        <begin position="1"/>
        <end position="21"/>
    </location>
</feature>
<proteinExistence type="predicted"/>
<gene>
    <name evidence="3" type="ORF">AACH06_23175</name>
</gene>